<dbReference type="Pfam" id="PF03466">
    <property type="entry name" value="LysR_substrate"/>
    <property type="match status" value="1"/>
</dbReference>
<dbReference type="OrthoDB" id="9815676at2"/>
<dbReference type="InterPro" id="IPR005119">
    <property type="entry name" value="LysR_subst-bd"/>
</dbReference>
<dbReference type="PROSITE" id="PS50931">
    <property type="entry name" value="HTH_LYSR"/>
    <property type="match status" value="1"/>
</dbReference>
<dbReference type="EMBL" id="SNXC01000010">
    <property type="protein sequence ID" value="TDO98877.1"/>
    <property type="molecule type" value="Genomic_DNA"/>
</dbReference>
<evidence type="ECO:0000313" key="7">
    <source>
        <dbReference type="Proteomes" id="UP000294656"/>
    </source>
</evidence>
<keyword evidence="2" id="KW-0805">Transcription regulation</keyword>
<dbReference type="Gene3D" id="3.40.190.290">
    <property type="match status" value="1"/>
</dbReference>
<organism evidence="6 7">
    <name type="scientific">Marinomonas balearica</name>
    <dbReference type="NCBI Taxonomy" id="491947"/>
    <lineage>
        <taxon>Bacteria</taxon>
        <taxon>Pseudomonadati</taxon>
        <taxon>Pseudomonadota</taxon>
        <taxon>Gammaproteobacteria</taxon>
        <taxon>Oceanospirillales</taxon>
        <taxon>Oceanospirillaceae</taxon>
        <taxon>Marinomonas</taxon>
    </lineage>
</organism>
<gene>
    <name evidence="6" type="ORF">DFP79_1292</name>
</gene>
<reference evidence="6 7" key="1">
    <citation type="submission" date="2019-03" db="EMBL/GenBank/DDBJ databases">
        <title>Genomic Encyclopedia of Type Strains, Phase III (KMG-III): the genomes of soil and plant-associated and newly described type strains.</title>
        <authorList>
            <person name="Whitman W."/>
        </authorList>
    </citation>
    <scope>NUCLEOTIDE SEQUENCE [LARGE SCALE GENOMIC DNA]</scope>
    <source>
        <strain evidence="6 7">CECT 7378</strain>
    </source>
</reference>
<dbReference type="InterPro" id="IPR036388">
    <property type="entry name" value="WH-like_DNA-bd_sf"/>
</dbReference>
<dbReference type="InterPro" id="IPR058163">
    <property type="entry name" value="LysR-type_TF_proteobact-type"/>
</dbReference>
<dbReference type="PANTHER" id="PTHR30537">
    <property type="entry name" value="HTH-TYPE TRANSCRIPTIONAL REGULATOR"/>
    <property type="match status" value="1"/>
</dbReference>
<evidence type="ECO:0000256" key="4">
    <source>
        <dbReference type="ARBA" id="ARBA00023163"/>
    </source>
</evidence>
<evidence type="ECO:0000256" key="1">
    <source>
        <dbReference type="ARBA" id="ARBA00009437"/>
    </source>
</evidence>
<proteinExistence type="inferred from homology"/>
<sequence>MLTSQDIEFFVALSQSKSLAATARKLNVTPPSVSQRLQALEQKLKVKLVERGSRAISLTLEGNVLFEEGLAVLKQIELLESKVAEKNQAISGKIRVVAPVGYGTEKVSPLVAEFHKIHPLTHIELILSDTPNWTQVDPPDVVIYIGQLKDSSLNRILLEKNQRFLLASPNYLKNAAPINTPQDLLNHECLVIRENDDDVTLWKLTHKETGETTSVRISPSLMSNVGPVIKNWAVNGYGIMQRSEWNVLNEMKDNRLQVVLPEYTFPSADIVALVSSTRDKRPAKINAFVDYLKQHLSNNSTD</sequence>
<dbReference type="InterPro" id="IPR000847">
    <property type="entry name" value="LysR_HTH_N"/>
</dbReference>
<dbReference type="InterPro" id="IPR036390">
    <property type="entry name" value="WH_DNA-bd_sf"/>
</dbReference>
<dbReference type="GO" id="GO:0003677">
    <property type="term" value="F:DNA binding"/>
    <property type="evidence" value="ECO:0007669"/>
    <property type="project" value="UniProtKB-KW"/>
</dbReference>
<dbReference type="Gene3D" id="1.10.10.10">
    <property type="entry name" value="Winged helix-like DNA-binding domain superfamily/Winged helix DNA-binding domain"/>
    <property type="match status" value="1"/>
</dbReference>
<keyword evidence="4" id="KW-0804">Transcription</keyword>
<dbReference type="RefSeq" id="WP_133503098.1">
    <property type="nucleotide sequence ID" value="NZ_SNXC01000010.1"/>
</dbReference>
<evidence type="ECO:0000256" key="3">
    <source>
        <dbReference type="ARBA" id="ARBA00023125"/>
    </source>
</evidence>
<protein>
    <submittedName>
        <fullName evidence="6">DNA-binding transcriptional LysR family regulator</fullName>
    </submittedName>
</protein>
<accession>A0A4R6MBA3</accession>
<comment type="caution">
    <text evidence="6">The sequence shown here is derived from an EMBL/GenBank/DDBJ whole genome shotgun (WGS) entry which is preliminary data.</text>
</comment>
<dbReference type="Proteomes" id="UP000294656">
    <property type="component" value="Unassembled WGS sequence"/>
</dbReference>
<evidence type="ECO:0000313" key="6">
    <source>
        <dbReference type="EMBL" id="TDO98877.1"/>
    </source>
</evidence>
<keyword evidence="3 6" id="KW-0238">DNA-binding</keyword>
<dbReference type="SUPFAM" id="SSF53850">
    <property type="entry name" value="Periplasmic binding protein-like II"/>
    <property type="match status" value="1"/>
</dbReference>
<dbReference type="GO" id="GO:0003700">
    <property type="term" value="F:DNA-binding transcription factor activity"/>
    <property type="evidence" value="ECO:0007669"/>
    <property type="project" value="InterPro"/>
</dbReference>
<evidence type="ECO:0000259" key="5">
    <source>
        <dbReference type="PROSITE" id="PS50931"/>
    </source>
</evidence>
<keyword evidence="7" id="KW-1185">Reference proteome</keyword>
<comment type="similarity">
    <text evidence="1">Belongs to the LysR transcriptional regulatory family.</text>
</comment>
<dbReference type="AlphaFoldDB" id="A0A4R6MBA3"/>
<feature type="domain" description="HTH lysR-type" evidence="5">
    <location>
        <begin position="2"/>
        <end position="59"/>
    </location>
</feature>
<name>A0A4R6MBA3_9GAMM</name>
<dbReference type="PANTHER" id="PTHR30537:SF5">
    <property type="entry name" value="HTH-TYPE TRANSCRIPTIONAL ACTIVATOR TTDR-RELATED"/>
    <property type="match status" value="1"/>
</dbReference>
<dbReference type="Pfam" id="PF00126">
    <property type="entry name" value="HTH_1"/>
    <property type="match status" value="1"/>
</dbReference>
<evidence type="ECO:0000256" key="2">
    <source>
        <dbReference type="ARBA" id="ARBA00023015"/>
    </source>
</evidence>
<dbReference type="SUPFAM" id="SSF46785">
    <property type="entry name" value="Winged helix' DNA-binding domain"/>
    <property type="match status" value="1"/>
</dbReference>